<evidence type="ECO:0000313" key="3">
    <source>
        <dbReference type="EMBL" id="RXK14201.1"/>
    </source>
</evidence>
<evidence type="ECO:0000256" key="1">
    <source>
        <dbReference type="ARBA" id="ARBA00008950"/>
    </source>
</evidence>
<gene>
    <name evidence="3" type="ORF">CP965_01775</name>
</gene>
<dbReference type="Pfam" id="PF12850">
    <property type="entry name" value="Metallophos_2"/>
    <property type="match status" value="1"/>
</dbReference>
<dbReference type="PANTHER" id="PTHR42850:SF2">
    <property type="entry name" value="BLL5683 PROTEIN"/>
    <property type="match status" value="1"/>
</dbReference>
<dbReference type="InterPro" id="IPR011152">
    <property type="entry name" value="Pesterase_MJ0912"/>
</dbReference>
<comment type="caution">
    <text evidence="3">The sequence shown here is derived from an EMBL/GenBank/DDBJ whole genome shotgun (WGS) entry which is preliminary data.</text>
</comment>
<dbReference type="InterPro" id="IPR024654">
    <property type="entry name" value="Calcineurin-like_PHP_lpxH"/>
</dbReference>
<dbReference type="SUPFAM" id="SSF56300">
    <property type="entry name" value="Metallo-dependent phosphatases"/>
    <property type="match status" value="1"/>
</dbReference>
<dbReference type="AlphaFoldDB" id="A0A4Q1B1H7"/>
<dbReference type="InterPro" id="IPR029052">
    <property type="entry name" value="Metallo-depent_PP-like"/>
</dbReference>
<comment type="similarity">
    <text evidence="1">Belongs to the metallophosphoesterase superfamily. YfcE family.</text>
</comment>
<keyword evidence="4" id="KW-1185">Reference proteome</keyword>
<accession>A0A4Q1B1H7</accession>
<name>A0A4Q1B1H7_9BACT</name>
<organism evidence="3 4">
    <name type="scientific">Halarcobacter mediterraneus</name>
    <dbReference type="NCBI Taxonomy" id="2023153"/>
    <lineage>
        <taxon>Bacteria</taxon>
        <taxon>Pseudomonadati</taxon>
        <taxon>Campylobacterota</taxon>
        <taxon>Epsilonproteobacteria</taxon>
        <taxon>Campylobacterales</taxon>
        <taxon>Arcobacteraceae</taxon>
        <taxon>Halarcobacter</taxon>
    </lineage>
</organism>
<dbReference type="GO" id="GO:0016791">
    <property type="term" value="F:phosphatase activity"/>
    <property type="evidence" value="ECO:0007669"/>
    <property type="project" value="TreeGrafter"/>
</dbReference>
<feature type="domain" description="Calcineurin-like phosphoesterase" evidence="2">
    <location>
        <begin position="1"/>
        <end position="181"/>
    </location>
</feature>
<proteinExistence type="inferred from homology"/>
<protein>
    <submittedName>
        <fullName evidence="3">Metallophosphatase family protein</fullName>
    </submittedName>
</protein>
<dbReference type="EMBL" id="NXIE01000001">
    <property type="protein sequence ID" value="RXK14201.1"/>
    <property type="molecule type" value="Genomic_DNA"/>
</dbReference>
<evidence type="ECO:0000259" key="2">
    <source>
        <dbReference type="Pfam" id="PF12850"/>
    </source>
</evidence>
<dbReference type="PIRSF" id="PIRSF000883">
    <property type="entry name" value="Pesterase_MJ0912"/>
    <property type="match status" value="1"/>
</dbReference>
<reference evidence="3 4" key="1">
    <citation type="submission" date="2017-09" db="EMBL/GenBank/DDBJ databases">
        <title>Genomics of the genus Arcobacter.</title>
        <authorList>
            <person name="Perez-Cataluna A."/>
            <person name="Figueras M.J."/>
            <person name="Salas-Masso N."/>
        </authorList>
    </citation>
    <scope>NUCLEOTIDE SEQUENCE [LARGE SCALE GENOMIC DNA]</scope>
    <source>
        <strain evidence="3 4">F156-34</strain>
    </source>
</reference>
<dbReference type="Gene3D" id="3.60.21.10">
    <property type="match status" value="1"/>
</dbReference>
<dbReference type="RefSeq" id="WP_129060312.1">
    <property type="nucleotide sequence ID" value="NZ_NXIE01000001.1"/>
</dbReference>
<dbReference type="GO" id="GO:0005737">
    <property type="term" value="C:cytoplasm"/>
    <property type="evidence" value="ECO:0007669"/>
    <property type="project" value="TreeGrafter"/>
</dbReference>
<dbReference type="Proteomes" id="UP000289718">
    <property type="component" value="Unassembled WGS sequence"/>
</dbReference>
<evidence type="ECO:0000313" key="4">
    <source>
        <dbReference type="Proteomes" id="UP000289718"/>
    </source>
</evidence>
<sequence length="248" mass="28535">MQIAIISNIKSNIYALQEVIKDIRNRNIEVVLNLGDMFYGPIEPRATYELIRENKFINICGNQDREILESSLVQLEENPTLRYAYEDLGDEVLYWIQDLQFEKIIGGTYYMIHGTYFDDSQYLLEDISEGSIKLRSDEDIIKLTDNIEAPFIFCGHSHLPRIHKLSSGQIVINPGSVGLQAYEDELPTKHKMENHTPDAAYSILTVEENQYSVEQVRVAYDFEKAAKKAEENGREDWAHALRTGKVLD</sequence>
<dbReference type="PANTHER" id="PTHR42850">
    <property type="entry name" value="METALLOPHOSPHOESTERASE"/>
    <property type="match status" value="1"/>
</dbReference>
<dbReference type="InterPro" id="IPR050126">
    <property type="entry name" value="Ap4A_hydrolase"/>
</dbReference>
<dbReference type="OrthoDB" id="9813918at2"/>